<keyword evidence="6" id="KW-1185">Reference proteome</keyword>
<evidence type="ECO:0000313" key="6">
    <source>
        <dbReference type="Proteomes" id="UP001454036"/>
    </source>
</evidence>
<accession>A0AAV3RNK9</accession>
<evidence type="ECO:0000256" key="2">
    <source>
        <dbReference type="ARBA" id="ARBA00022676"/>
    </source>
</evidence>
<dbReference type="PANTHER" id="PTHR48044">
    <property type="entry name" value="GLYCOSYLTRANSFERASE"/>
    <property type="match status" value="1"/>
</dbReference>
<dbReference type="InterPro" id="IPR002213">
    <property type="entry name" value="UDP_glucos_trans"/>
</dbReference>
<comment type="similarity">
    <text evidence="1 4">Belongs to the UDP-glycosyltransferase family.</text>
</comment>
<dbReference type="Gene3D" id="3.40.50.2000">
    <property type="entry name" value="Glycogen Phosphorylase B"/>
    <property type="match status" value="2"/>
</dbReference>
<dbReference type="PROSITE" id="PS00375">
    <property type="entry name" value="UDPGT"/>
    <property type="match status" value="1"/>
</dbReference>
<comment type="caution">
    <text evidence="5">The sequence shown here is derived from an EMBL/GenBank/DDBJ whole genome shotgun (WGS) entry which is preliminary data.</text>
</comment>
<evidence type="ECO:0000256" key="4">
    <source>
        <dbReference type="RuleBase" id="RU003718"/>
    </source>
</evidence>
<gene>
    <name evidence="5" type="ORF">LIER_30088</name>
</gene>
<dbReference type="SUPFAM" id="SSF53756">
    <property type="entry name" value="UDP-Glycosyltransferase/glycogen phosphorylase"/>
    <property type="match status" value="1"/>
</dbReference>
<evidence type="ECO:0000256" key="3">
    <source>
        <dbReference type="ARBA" id="ARBA00022679"/>
    </source>
</evidence>
<evidence type="ECO:0000313" key="5">
    <source>
        <dbReference type="EMBL" id="GAA0180292.1"/>
    </source>
</evidence>
<dbReference type="Pfam" id="PF00201">
    <property type="entry name" value="UDPGT"/>
    <property type="match status" value="1"/>
</dbReference>
<dbReference type="AlphaFoldDB" id="A0AAV3RNK9"/>
<dbReference type="GO" id="GO:0008194">
    <property type="term" value="F:UDP-glycosyltransferase activity"/>
    <property type="evidence" value="ECO:0007669"/>
    <property type="project" value="InterPro"/>
</dbReference>
<protein>
    <submittedName>
        <fullName evidence="5">Glycosyltransferase</fullName>
    </submittedName>
</protein>
<sequence length="304" mass="34084">MRPIASSCGIPAVLFQTTGAAVTSFHFHKLLHPVSDLPSRGIFLRDHETSFRRVKAPSDDTHKSDQQFFDCSEQSTEILLIKSCREIEDKYIDFHFSLLSNQKRIIPLDALVKKPEEEEDDDNNHSQIIQWLNVKQKASTVFVSFGTECYLTKEEFQEIALGLEMSNVNFIWVVRTPNGEKTSELLPKGYLDRVKERGLIFEGWAPQAKILKHENIGGFVSHCGWGSLLESMSLGVPIIAVPMQYDQPSNARLVVEIGDGFEVVKGNDRKLNGAEVARIIKEVVVEDAGEGMRRTAKELAGPGK</sequence>
<dbReference type="Proteomes" id="UP001454036">
    <property type="component" value="Unassembled WGS sequence"/>
</dbReference>
<keyword evidence="2 4" id="KW-0328">Glycosyltransferase</keyword>
<organism evidence="5 6">
    <name type="scientific">Lithospermum erythrorhizon</name>
    <name type="common">Purple gromwell</name>
    <name type="synonym">Lithospermum officinale var. erythrorhizon</name>
    <dbReference type="NCBI Taxonomy" id="34254"/>
    <lineage>
        <taxon>Eukaryota</taxon>
        <taxon>Viridiplantae</taxon>
        <taxon>Streptophyta</taxon>
        <taxon>Embryophyta</taxon>
        <taxon>Tracheophyta</taxon>
        <taxon>Spermatophyta</taxon>
        <taxon>Magnoliopsida</taxon>
        <taxon>eudicotyledons</taxon>
        <taxon>Gunneridae</taxon>
        <taxon>Pentapetalae</taxon>
        <taxon>asterids</taxon>
        <taxon>lamiids</taxon>
        <taxon>Boraginales</taxon>
        <taxon>Boraginaceae</taxon>
        <taxon>Boraginoideae</taxon>
        <taxon>Lithospermeae</taxon>
        <taxon>Lithospermum</taxon>
    </lineage>
</organism>
<proteinExistence type="inferred from homology"/>
<dbReference type="GO" id="GO:0016138">
    <property type="term" value="P:glycoside biosynthetic process"/>
    <property type="evidence" value="ECO:0007669"/>
    <property type="project" value="UniProtKB-ARBA"/>
</dbReference>
<name>A0AAV3RNK9_LITER</name>
<dbReference type="InterPro" id="IPR035595">
    <property type="entry name" value="UDP_glycos_trans_CS"/>
</dbReference>
<dbReference type="CDD" id="cd03784">
    <property type="entry name" value="GT1_Gtf-like"/>
    <property type="match status" value="1"/>
</dbReference>
<reference evidence="5 6" key="1">
    <citation type="submission" date="2024-01" db="EMBL/GenBank/DDBJ databases">
        <title>The complete chloroplast genome sequence of Lithospermum erythrorhizon: insights into the phylogenetic relationship among Boraginaceae species and the maternal lineages of purple gromwells.</title>
        <authorList>
            <person name="Okada T."/>
            <person name="Watanabe K."/>
        </authorList>
    </citation>
    <scope>NUCLEOTIDE SEQUENCE [LARGE SCALE GENOMIC DNA]</scope>
</reference>
<keyword evidence="3 4" id="KW-0808">Transferase</keyword>
<dbReference type="EMBL" id="BAABME010010607">
    <property type="protein sequence ID" value="GAA0180292.1"/>
    <property type="molecule type" value="Genomic_DNA"/>
</dbReference>
<dbReference type="PANTHER" id="PTHR48044:SF39">
    <property type="entry name" value="GLYCOSYLTRANSFERASE"/>
    <property type="match status" value="1"/>
</dbReference>
<evidence type="ECO:0000256" key="1">
    <source>
        <dbReference type="ARBA" id="ARBA00009995"/>
    </source>
</evidence>
<dbReference type="FunFam" id="3.40.50.2000:FF:000060">
    <property type="entry name" value="Glycosyltransferase"/>
    <property type="match status" value="1"/>
</dbReference>